<keyword evidence="2" id="KW-1133">Transmembrane helix</keyword>
<gene>
    <name evidence="4" type="primary">20202989</name>
    <name evidence="3" type="ORF">HELRODRAFT_169862</name>
</gene>
<dbReference type="EnsemblMetazoa" id="HelroT169862">
    <property type="protein sequence ID" value="HelroP169862"/>
    <property type="gene ID" value="HelroG169862"/>
</dbReference>
<dbReference type="EMBL" id="AMQM01003409">
    <property type="status" value="NOT_ANNOTATED_CDS"/>
    <property type="molecule type" value="Genomic_DNA"/>
</dbReference>
<dbReference type="AlphaFoldDB" id="T1F2D9"/>
<evidence type="ECO:0000313" key="5">
    <source>
        <dbReference type="Proteomes" id="UP000015101"/>
    </source>
</evidence>
<reference evidence="3 5" key="2">
    <citation type="journal article" date="2013" name="Nature">
        <title>Insights into bilaterian evolution from three spiralian genomes.</title>
        <authorList>
            <person name="Simakov O."/>
            <person name="Marletaz F."/>
            <person name="Cho S.J."/>
            <person name="Edsinger-Gonzales E."/>
            <person name="Havlak P."/>
            <person name="Hellsten U."/>
            <person name="Kuo D.H."/>
            <person name="Larsson T."/>
            <person name="Lv J."/>
            <person name="Arendt D."/>
            <person name="Savage R."/>
            <person name="Osoegawa K."/>
            <person name="de Jong P."/>
            <person name="Grimwood J."/>
            <person name="Chapman J.A."/>
            <person name="Shapiro H."/>
            <person name="Aerts A."/>
            <person name="Otillar R.P."/>
            <person name="Terry A.Y."/>
            <person name="Boore J.L."/>
            <person name="Grigoriev I.V."/>
            <person name="Lindberg D.R."/>
            <person name="Seaver E.C."/>
            <person name="Weisblat D.A."/>
            <person name="Putnam N.H."/>
            <person name="Rokhsar D.S."/>
        </authorList>
    </citation>
    <scope>NUCLEOTIDE SEQUENCE</scope>
</reference>
<name>T1F2D9_HELRO</name>
<evidence type="ECO:0000256" key="1">
    <source>
        <dbReference type="SAM" id="MobiDB-lite"/>
    </source>
</evidence>
<dbReference type="HOGENOM" id="CLU_1091002_0_0_1"/>
<dbReference type="Proteomes" id="UP000015101">
    <property type="component" value="Unassembled WGS sequence"/>
</dbReference>
<keyword evidence="5" id="KW-1185">Reference proteome</keyword>
<evidence type="ECO:0000256" key="2">
    <source>
        <dbReference type="SAM" id="Phobius"/>
    </source>
</evidence>
<dbReference type="GeneID" id="20202989"/>
<keyword evidence="2" id="KW-0472">Membrane</keyword>
<reference evidence="5" key="1">
    <citation type="submission" date="2012-12" db="EMBL/GenBank/DDBJ databases">
        <authorList>
            <person name="Hellsten U."/>
            <person name="Grimwood J."/>
            <person name="Chapman J.A."/>
            <person name="Shapiro H."/>
            <person name="Aerts A."/>
            <person name="Otillar R.P."/>
            <person name="Terry A.Y."/>
            <person name="Boore J.L."/>
            <person name="Simakov O."/>
            <person name="Marletaz F."/>
            <person name="Cho S.-J."/>
            <person name="Edsinger-Gonzales E."/>
            <person name="Havlak P."/>
            <person name="Kuo D.-H."/>
            <person name="Larsson T."/>
            <person name="Lv J."/>
            <person name="Arendt D."/>
            <person name="Savage R."/>
            <person name="Osoegawa K."/>
            <person name="de Jong P."/>
            <person name="Lindberg D.R."/>
            <person name="Seaver E.C."/>
            <person name="Weisblat D.A."/>
            <person name="Putnam N.H."/>
            <person name="Grigoriev I.V."/>
            <person name="Rokhsar D.S."/>
        </authorList>
    </citation>
    <scope>NUCLEOTIDE SEQUENCE</scope>
</reference>
<sequence length="255" mass="28048">MKEKEIEKRTIGNRIKNYIVGCTDPPTPPSGWMKRTGNKAESGCQPNKVLWRMTCHVNSWVGDEIGMCDGEGRSADAWNGDLAGSGGAGGGSNDGLLAVVGIGIVLGIVLGFSMLTIAVAMLRKRNRQKQPIQVLEKLNSDIYQQQHQHQRIPSTGTTSVYNQATTTQTQQQQMFQQQSKYQQQQQQQQTRDVMMNVQTYAPIADLLLSSDVIMNANDGSYRSSDPDLTYLPTPPPPPPTKTLQFSSSAMPSFVK</sequence>
<dbReference type="RefSeq" id="XP_009013915.1">
    <property type="nucleotide sequence ID" value="XM_009015667.1"/>
</dbReference>
<dbReference type="KEGG" id="hro:HELRODRAFT_169862"/>
<dbReference type="EMBL" id="KB096134">
    <property type="protein sequence ID" value="ESO08126.1"/>
    <property type="molecule type" value="Genomic_DNA"/>
</dbReference>
<protein>
    <submittedName>
        <fullName evidence="3 4">Uncharacterized protein</fullName>
    </submittedName>
</protein>
<evidence type="ECO:0000313" key="4">
    <source>
        <dbReference type="EnsemblMetazoa" id="HelroP169862"/>
    </source>
</evidence>
<accession>T1F2D9</accession>
<organism evidence="4 5">
    <name type="scientific">Helobdella robusta</name>
    <name type="common">Californian leech</name>
    <dbReference type="NCBI Taxonomy" id="6412"/>
    <lineage>
        <taxon>Eukaryota</taxon>
        <taxon>Metazoa</taxon>
        <taxon>Spiralia</taxon>
        <taxon>Lophotrochozoa</taxon>
        <taxon>Annelida</taxon>
        <taxon>Clitellata</taxon>
        <taxon>Hirudinea</taxon>
        <taxon>Rhynchobdellida</taxon>
        <taxon>Glossiphoniidae</taxon>
        <taxon>Helobdella</taxon>
    </lineage>
</organism>
<dbReference type="InParanoid" id="T1F2D9"/>
<evidence type="ECO:0000313" key="3">
    <source>
        <dbReference type="EMBL" id="ESO08126.1"/>
    </source>
</evidence>
<proteinExistence type="predicted"/>
<reference evidence="4" key="3">
    <citation type="submission" date="2015-06" db="UniProtKB">
        <authorList>
            <consortium name="EnsemblMetazoa"/>
        </authorList>
    </citation>
    <scope>IDENTIFICATION</scope>
</reference>
<feature type="region of interest" description="Disordered" evidence="1">
    <location>
        <begin position="218"/>
        <end position="255"/>
    </location>
</feature>
<feature type="transmembrane region" description="Helical" evidence="2">
    <location>
        <begin position="96"/>
        <end position="122"/>
    </location>
</feature>
<keyword evidence="2" id="KW-0812">Transmembrane</keyword>
<feature type="compositionally biased region" description="Polar residues" evidence="1">
    <location>
        <begin position="244"/>
        <end position="255"/>
    </location>
</feature>
<dbReference type="CTD" id="20202989"/>